<name>A0A1X2INB8_9FUNG</name>
<dbReference type="EMBL" id="MCGE01000007">
    <property type="protein sequence ID" value="ORZ19500.1"/>
    <property type="molecule type" value="Genomic_DNA"/>
</dbReference>
<dbReference type="InterPro" id="IPR013083">
    <property type="entry name" value="Znf_RING/FYVE/PHD"/>
</dbReference>
<keyword evidence="5" id="KW-1185">Reference proteome</keyword>
<accession>A0A1X2INB8</accession>
<dbReference type="AlphaFoldDB" id="A0A1X2INB8"/>
<dbReference type="SMART" id="SM00184">
    <property type="entry name" value="RING"/>
    <property type="match status" value="1"/>
</dbReference>
<evidence type="ECO:0000256" key="2">
    <source>
        <dbReference type="SAM" id="MobiDB-lite"/>
    </source>
</evidence>
<comment type="caution">
    <text evidence="4">The sequence shown here is derived from an EMBL/GenBank/DDBJ whole genome shotgun (WGS) entry which is preliminary data.</text>
</comment>
<evidence type="ECO:0000259" key="3">
    <source>
        <dbReference type="PROSITE" id="PS50089"/>
    </source>
</evidence>
<dbReference type="PANTHER" id="PTHR14879:SF5">
    <property type="entry name" value="RING-TYPE DOMAIN-CONTAINING PROTEIN"/>
    <property type="match status" value="1"/>
</dbReference>
<feature type="region of interest" description="Disordered" evidence="2">
    <location>
        <begin position="217"/>
        <end position="249"/>
    </location>
</feature>
<dbReference type="PANTHER" id="PTHR14879">
    <property type="entry name" value="CASPASE REGULATOR, RING FINGER DOMAIN-CONTAINING"/>
    <property type="match status" value="1"/>
</dbReference>
<dbReference type="Proteomes" id="UP000193560">
    <property type="component" value="Unassembled WGS sequence"/>
</dbReference>
<dbReference type="InterPro" id="IPR051728">
    <property type="entry name" value="RING-FYVE_E3_ubiquitin-ligase"/>
</dbReference>
<keyword evidence="1" id="KW-0479">Metal-binding</keyword>
<feature type="domain" description="RING-type" evidence="3">
    <location>
        <begin position="447"/>
        <end position="486"/>
    </location>
</feature>
<proteinExistence type="predicted"/>
<gene>
    <name evidence="4" type="ORF">BCR42DRAFT_409893</name>
</gene>
<dbReference type="SUPFAM" id="SSF57850">
    <property type="entry name" value="RING/U-box"/>
    <property type="match status" value="1"/>
</dbReference>
<dbReference type="Pfam" id="PF13920">
    <property type="entry name" value="zf-C3HC4_3"/>
    <property type="match status" value="1"/>
</dbReference>
<evidence type="ECO:0000313" key="5">
    <source>
        <dbReference type="Proteomes" id="UP000193560"/>
    </source>
</evidence>
<dbReference type="OrthoDB" id="3045089at2759"/>
<evidence type="ECO:0000256" key="1">
    <source>
        <dbReference type="PROSITE-ProRule" id="PRU00175"/>
    </source>
</evidence>
<dbReference type="Gene3D" id="3.30.40.10">
    <property type="entry name" value="Zinc/RING finger domain, C3HC4 (zinc finger)"/>
    <property type="match status" value="1"/>
</dbReference>
<evidence type="ECO:0000313" key="4">
    <source>
        <dbReference type="EMBL" id="ORZ19500.1"/>
    </source>
</evidence>
<keyword evidence="1" id="KW-0862">Zinc</keyword>
<dbReference type="PROSITE" id="PS50089">
    <property type="entry name" value="ZF_RING_2"/>
    <property type="match status" value="1"/>
</dbReference>
<dbReference type="GO" id="GO:0008270">
    <property type="term" value="F:zinc ion binding"/>
    <property type="evidence" value="ECO:0007669"/>
    <property type="project" value="UniProtKB-KW"/>
</dbReference>
<sequence length="498" mass="56682">MRCCDTCSVLIEMQQKPFSSLYLETVKMLKQYIQSYNLPAQHTSIEKLDLAKIIIDHQPLTNENEEYYRKFRDQQFVNQVASSRQTSHYQCNTSGQQLAENENQQASFELLEGRNDNVLNFDNEIQQSATTRPPVEPVTIFDNTPALLNGHFHFSPSGLDSNHRQHVHLDQIISECHPHSVLLSSAPPAPPTPIPPTSSSHVRQQILDTMSRIQQQTPLPIPPIPLNYDEEHPNNSYPAPPPSFLMEPSTSSAHIYTQRQPLIPSLSVLSHTPSAPLPPPSTNLRGQPPNAPLIAPSSRPRHRHYANNAEHGVPSNRSFFSPYPLSLNRSQSSSQHRRRNGFLEIIRRRSQRPSIVSPSLPLYNSSIVTIQEMMDFGMDPTSMDIVTLKCILRNNFVHVEENQLEKQDLVHRVQRLMDDHRQQQHNSNTTTSNNRHDNDNNDDNDMCKICLDATQNCVFLNCGHMVACIECGQKLVQTKNKCPICRDRIARVVRVFRS</sequence>
<keyword evidence="1" id="KW-0863">Zinc-finger</keyword>
<reference evidence="4 5" key="1">
    <citation type="submission" date="2016-07" db="EMBL/GenBank/DDBJ databases">
        <title>Pervasive Adenine N6-methylation of Active Genes in Fungi.</title>
        <authorList>
            <consortium name="DOE Joint Genome Institute"/>
            <person name="Mondo S.J."/>
            <person name="Dannebaum R.O."/>
            <person name="Kuo R.C."/>
            <person name="Labutti K."/>
            <person name="Haridas S."/>
            <person name="Kuo A."/>
            <person name="Salamov A."/>
            <person name="Ahrendt S.R."/>
            <person name="Lipzen A."/>
            <person name="Sullivan W."/>
            <person name="Andreopoulos W.B."/>
            <person name="Clum A."/>
            <person name="Lindquist E."/>
            <person name="Daum C."/>
            <person name="Ramamoorthy G.K."/>
            <person name="Gryganskyi A."/>
            <person name="Culley D."/>
            <person name="Magnuson J.K."/>
            <person name="James T.Y."/>
            <person name="O'Malley M.A."/>
            <person name="Stajich J.E."/>
            <person name="Spatafora J.W."/>
            <person name="Visel A."/>
            <person name="Grigoriev I.V."/>
        </authorList>
    </citation>
    <scope>NUCLEOTIDE SEQUENCE [LARGE SCALE GENOMIC DNA]</scope>
    <source>
        <strain evidence="4 5">NRRL 1336</strain>
    </source>
</reference>
<organism evidence="4 5">
    <name type="scientific">Absidia repens</name>
    <dbReference type="NCBI Taxonomy" id="90262"/>
    <lineage>
        <taxon>Eukaryota</taxon>
        <taxon>Fungi</taxon>
        <taxon>Fungi incertae sedis</taxon>
        <taxon>Mucoromycota</taxon>
        <taxon>Mucoromycotina</taxon>
        <taxon>Mucoromycetes</taxon>
        <taxon>Mucorales</taxon>
        <taxon>Cunninghamellaceae</taxon>
        <taxon>Absidia</taxon>
    </lineage>
</organism>
<protein>
    <recommendedName>
        <fullName evidence="3">RING-type domain-containing protein</fullName>
    </recommendedName>
</protein>
<dbReference type="InterPro" id="IPR001841">
    <property type="entry name" value="Znf_RING"/>
</dbReference>